<feature type="domain" description="Glycosyl transferase family 1" evidence="1">
    <location>
        <begin position="179"/>
        <end position="329"/>
    </location>
</feature>
<dbReference type="KEGG" id="phao:HF685_10770"/>
<evidence type="ECO:0000259" key="2">
    <source>
        <dbReference type="Pfam" id="PF13439"/>
    </source>
</evidence>
<dbReference type="SUPFAM" id="SSF53756">
    <property type="entry name" value="UDP-Glycosyltransferase/glycogen phosphorylase"/>
    <property type="match status" value="1"/>
</dbReference>
<dbReference type="Pfam" id="PF13439">
    <property type="entry name" value="Glyco_transf_4"/>
    <property type="match status" value="1"/>
</dbReference>
<dbReference type="InterPro" id="IPR028098">
    <property type="entry name" value="Glyco_trans_4-like_N"/>
</dbReference>
<dbReference type="PANTHER" id="PTHR45947">
    <property type="entry name" value="SULFOQUINOVOSYL TRANSFERASE SQD2"/>
    <property type="match status" value="1"/>
</dbReference>
<dbReference type="GO" id="GO:0016758">
    <property type="term" value="F:hexosyltransferase activity"/>
    <property type="evidence" value="ECO:0007669"/>
    <property type="project" value="TreeGrafter"/>
</dbReference>
<dbReference type="Proteomes" id="UP000501600">
    <property type="component" value="Chromosome"/>
</dbReference>
<dbReference type="EMBL" id="CP051217">
    <property type="protein sequence ID" value="QJB69701.1"/>
    <property type="molecule type" value="Genomic_DNA"/>
</dbReference>
<dbReference type="AlphaFoldDB" id="A0A6H2DPL8"/>
<dbReference type="Pfam" id="PF00534">
    <property type="entry name" value="Glycos_transf_1"/>
    <property type="match status" value="1"/>
</dbReference>
<sequence length="367" mass="40842">MKTIFVVGVRGIPDVEGGVEKCAEQIFPRAVSDGWRVVLVGTGNHVKSCDFKGVELLQTPALRFLKTDKLLSYVCALFLAARLRPDIVHLMGLGSALFLGIYKILGFKIVVRYGSADYLIPKWGRIGRFGFLLAEWQLRWADAIIVVTPALVQRLKAKGITKNIHLIPNAIDQIKALPPQSDHKLYGPYILTVGRITPQKNYLSLVRAFSNLANAQSNIRLVIAGGVDDRNYMRQISPFLCDQITMTGQIPRAKLAALYEGAKLFINCSVHEGHSNAVLEAISWNCPILLSDIPENRDLELGATHYFDPHNSKSVESAIARVLASPARYRVAKTKFLNWDQVAAKTGQIYDDLLTNRASQYHAEYRA</sequence>
<feature type="domain" description="Glycosyltransferase subfamily 4-like N-terminal" evidence="2">
    <location>
        <begin position="17"/>
        <end position="172"/>
    </location>
</feature>
<keyword evidence="3" id="KW-0808">Transferase</keyword>
<dbReference type="RefSeq" id="WP_168819915.1">
    <property type="nucleotide sequence ID" value="NZ_CP051217.1"/>
</dbReference>
<dbReference type="InterPro" id="IPR001296">
    <property type="entry name" value="Glyco_trans_1"/>
</dbReference>
<reference evidence="3 4" key="1">
    <citation type="submission" date="2020-04" db="EMBL/GenBank/DDBJ databases">
        <title>Genome sequence for Sphingorhabdus sp. strain M1.</title>
        <authorList>
            <person name="Park S.-J."/>
        </authorList>
    </citation>
    <scope>NUCLEOTIDE SEQUENCE [LARGE SCALE GENOMIC DNA]</scope>
    <source>
        <strain evidence="3 4">JK6</strain>
    </source>
</reference>
<evidence type="ECO:0000313" key="4">
    <source>
        <dbReference type="Proteomes" id="UP000501600"/>
    </source>
</evidence>
<dbReference type="Gene3D" id="3.40.50.2000">
    <property type="entry name" value="Glycogen Phosphorylase B"/>
    <property type="match status" value="2"/>
</dbReference>
<gene>
    <name evidence="3" type="ORF">HF685_10770</name>
</gene>
<name>A0A6H2DPL8_9SPHN</name>
<keyword evidence="4" id="KW-1185">Reference proteome</keyword>
<dbReference type="PANTHER" id="PTHR45947:SF3">
    <property type="entry name" value="SULFOQUINOVOSYL TRANSFERASE SQD2"/>
    <property type="match status" value="1"/>
</dbReference>
<evidence type="ECO:0000259" key="1">
    <source>
        <dbReference type="Pfam" id="PF00534"/>
    </source>
</evidence>
<evidence type="ECO:0000313" key="3">
    <source>
        <dbReference type="EMBL" id="QJB69701.1"/>
    </source>
</evidence>
<dbReference type="CDD" id="cd03801">
    <property type="entry name" value="GT4_PimA-like"/>
    <property type="match status" value="1"/>
</dbReference>
<organism evidence="3 4">
    <name type="scientific">Parasphingorhabdus halotolerans</name>
    <dbReference type="NCBI Taxonomy" id="2725558"/>
    <lineage>
        <taxon>Bacteria</taxon>
        <taxon>Pseudomonadati</taxon>
        <taxon>Pseudomonadota</taxon>
        <taxon>Alphaproteobacteria</taxon>
        <taxon>Sphingomonadales</taxon>
        <taxon>Sphingomonadaceae</taxon>
        <taxon>Parasphingorhabdus</taxon>
    </lineage>
</organism>
<protein>
    <submittedName>
        <fullName evidence="3">Glycosyltransferase family 4 protein</fullName>
    </submittedName>
</protein>
<dbReference type="InterPro" id="IPR050194">
    <property type="entry name" value="Glycosyltransferase_grp1"/>
</dbReference>
<accession>A0A6H2DPL8</accession>
<proteinExistence type="predicted"/>